<dbReference type="CDD" id="cd00054">
    <property type="entry name" value="EGF_CA"/>
    <property type="match status" value="1"/>
</dbReference>
<dbReference type="PROSITE" id="PS00022">
    <property type="entry name" value="EGF_1"/>
    <property type="match status" value="1"/>
</dbReference>
<keyword evidence="1" id="KW-1015">Disulfide bond</keyword>
<name>A0A814VS82_9BILA</name>
<dbReference type="PROSITE" id="PS50026">
    <property type="entry name" value="EGF_3"/>
    <property type="match status" value="1"/>
</dbReference>
<evidence type="ECO:0000313" key="4">
    <source>
        <dbReference type="EMBL" id="CAF3956021.1"/>
    </source>
</evidence>
<dbReference type="InterPro" id="IPR000742">
    <property type="entry name" value="EGF"/>
</dbReference>
<sequence length="432" mass="44799">MSHYAFLKFHPIELKILLEGFQYYSYNSTRKGLKKFRKNYICGMTLRTSVSYASYATPVKRTAMSDGAANGGNGGAVGGGTGGALGGGAGGAAGASAGGAVGGALGSAVGGILGGSEGSKLLGGLGSAALGGLGGVIGGAVGGALGGGMGGVLGGGLGGGVKPNPCSSRTLCLNNGVCKPNGETYICVCPKSYSGMNCQEHNSGRDTEELDNIISGSQMHYDRTVEKVLERNKDWTEMLVVADVTKNMEACDASIYLWLKLNALSNNRALYYVFFNDGNNKRTAEKIIGSTGGIYGTNSSDLNVILETMKAGIKNGDGGDIPENDIEAIMRGIKDCPRCKSVVHIADNSATPRDLILLDQVKLPVKVIVCGAKTKEDVNPGLIYIADKTHGSIHTMKEDILSVADQFRGKTVKIGSDIYVLGSRGFKKVETL</sequence>
<evidence type="ECO:0000259" key="2">
    <source>
        <dbReference type="PROSITE" id="PS50026"/>
    </source>
</evidence>
<dbReference type="Proteomes" id="UP000663829">
    <property type="component" value="Unassembled WGS sequence"/>
</dbReference>
<dbReference type="Pfam" id="PF00008">
    <property type="entry name" value="EGF"/>
    <property type="match status" value="1"/>
</dbReference>
<dbReference type="SUPFAM" id="SSF57196">
    <property type="entry name" value="EGF/Laminin"/>
    <property type="match status" value="1"/>
</dbReference>
<evidence type="ECO:0000256" key="1">
    <source>
        <dbReference type="PROSITE-ProRule" id="PRU00076"/>
    </source>
</evidence>
<proteinExistence type="predicted"/>
<comment type="caution">
    <text evidence="3">The sequence shown here is derived from an EMBL/GenBank/DDBJ whole genome shotgun (WGS) entry which is preliminary data.</text>
</comment>
<dbReference type="OrthoDB" id="283575at2759"/>
<accession>A0A814VS82</accession>
<dbReference type="Proteomes" id="UP000681722">
    <property type="component" value="Unassembled WGS sequence"/>
</dbReference>
<dbReference type="EMBL" id="CAJNOQ010008233">
    <property type="protein sequence ID" value="CAF1191703.1"/>
    <property type="molecule type" value="Genomic_DNA"/>
</dbReference>
<gene>
    <name evidence="3" type="ORF">GPM918_LOCUS23243</name>
    <name evidence="4" type="ORF">SRO942_LOCUS23242</name>
</gene>
<dbReference type="SMART" id="SM00181">
    <property type="entry name" value="EGF"/>
    <property type="match status" value="1"/>
</dbReference>
<evidence type="ECO:0000313" key="3">
    <source>
        <dbReference type="EMBL" id="CAF1191703.1"/>
    </source>
</evidence>
<dbReference type="Gene3D" id="2.10.25.10">
    <property type="entry name" value="Laminin"/>
    <property type="match status" value="1"/>
</dbReference>
<keyword evidence="5" id="KW-1185">Reference proteome</keyword>
<dbReference type="AlphaFoldDB" id="A0A814VS82"/>
<comment type="caution">
    <text evidence="1">Lacks conserved residue(s) required for the propagation of feature annotation.</text>
</comment>
<reference evidence="3" key="1">
    <citation type="submission" date="2021-02" db="EMBL/GenBank/DDBJ databases">
        <authorList>
            <person name="Nowell W R."/>
        </authorList>
    </citation>
    <scope>NUCLEOTIDE SEQUENCE</scope>
</reference>
<organism evidence="3 5">
    <name type="scientific">Didymodactylos carnosus</name>
    <dbReference type="NCBI Taxonomy" id="1234261"/>
    <lineage>
        <taxon>Eukaryota</taxon>
        <taxon>Metazoa</taxon>
        <taxon>Spiralia</taxon>
        <taxon>Gnathifera</taxon>
        <taxon>Rotifera</taxon>
        <taxon>Eurotatoria</taxon>
        <taxon>Bdelloidea</taxon>
        <taxon>Philodinida</taxon>
        <taxon>Philodinidae</taxon>
        <taxon>Didymodactylos</taxon>
    </lineage>
</organism>
<feature type="disulfide bond" evidence="1">
    <location>
        <begin position="189"/>
        <end position="198"/>
    </location>
</feature>
<evidence type="ECO:0000313" key="5">
    <source>
        <dbReference type="Proteomes" id="UP000663829"/>
    </source>
</evidence>
<protein>
    <recommendedName>
        <fullName evidence="2">EGF-like domain-containing protein</fullName>
    </recommendedName>
</protein>
<dbReference type="EMBL" id="CAJOBC010008233">
    <property type="protein sequence ID" value="CAF3956021.1"/>
    <property type="molecule type" value="Genomic_DNA"/>
</dbReference>
<keyword evidence="1" id="KW-0245">EGF-like domain</keyword>
<feature type="domain" description="EGF-like" evidence="2">
    <location>
        <begin position="162"/>
        <end position="199"/>
    </location>
</feature>